<evidence type="ECO:0000259" key="4">
    <source>
        <dbReference type="Pfam" id="PF04536"/>
    </source>
</evidence>
<evidence type="ECO:0000313" key="5">
    <source>
        <dbReference type="EMBL" id="GAA4035294.1"/>
    </source>
</evidence>
<dbReference type="InterPro" id="IPR007621">
    <property type="entry name" value="TPM_dom"/>
</dbReference>
<dbReference type="Gene3D" id="3.10.310.50">
    <property type="match status" value="1"/>
</dbReference>
<gene>
    <name evidence="5" type="ORF">GCM10022409_19890</name>
</gene>
<accession>A0ABP7U3T4</accession>
<keyword evidence="3" id="KW-0732">Signal</keyword>
<protein>
    <recommendedName>
        <fullName evidence="4">TPM domain-containing protein</fullName>
    </recommendedName>
</protein>
<feature type="transmembrane region" description="Helical" evidence="2">
    <location>
        <begin position="264"/>
        <end position="284"/>
    </location>
</feature>
<feature type="domain" description="TPM" evidence="4">
    <location>
        <begin position="41"/>
        <end position="164"/>
    </location>
</feature>
<dbReference type="Pfam" id="PF04536">
    <property type="entry name" value="TPM_phosphatase"/>
    <property type="match status" value="1"/>
</dbReference>
<proteinExistence type="predicted"/>
<dbReference type="PANTHER" id="PTHR30373">
    <property type="entry name" value="UPF0603 PROTEIN YGCG"/>
    <property type="match status" value="1"/>
</dbReference>
<name>A0ABP7U3T4_9BACT</name>
<keyword evidence="2" id="KW-0472">Membrane</keyword>
<feature type="region of interest" description="Disordered" evidence="1">
    <location>
        <begin position="454"/>
        <end position="490"/>
    </location>
</feature>
<dbReference type="PROSITE" id="PS51257">
    <property type="entry name" value="PROKAR_LIPOPROTEIN"/>
    <property type="match status" value="1"/>
</dbReference>
<feature type="transmembrane region" description="Helical" evidence="2">
    <location>
        <begin position="315"/>
        <end position="332"/>
    </location>
</feature>
<evidence type="ECO:0000256" key="2">
    <source>
        <dbReference type="SAM" id="Phobius"/>
    </source>
</evidence>
<organism evidence="5 6">
    <name type="scientific">Hymenobacter glaciei</name>
    <dbReference type="NCBI Taxonomy" id="877209"/>
    <lineage>
        <taxon>Bacteria</taxon>
        <taxon>Pseudomonadati</taxon>
        <taxon>Bacteroidota</taxon>
        <taxon>Cytophagia</taxon>
        <taxon>Cytophagales</taxon>
        <taxon>Hymenobacteraceae</taxon>
        <taxon>Hymenobacter</taxon>
    </lineage>
</organism>
<feature type="transmembrane region" description="Helical" evidence="2">
    <location>
        <begin position="206"/>
        <end position="225"/>
    </location>
</feature>
<feature type="compositionally biased region" description="Low complexity" evidence="1">
    <location>
        <begin position="460"/>
        <end position="478"/>
    </location>
</feature>
<feature type="signal peptide" evidence="3">
    <location>
        <begin position="1"/>
        <end position="21"/>
    </location>
</feature>
<keyword evidence="2" id="KW-1133">Transmembrane helix</keyword>
<evidence type="ECO:0000256" key="1">
    <source>
        <dbReference type="SAM" id="MobiDB-lite"/>
    </source>
</evidence>
<dbReference type="RefSeq" id="WP_345053588.1">
    <property type="nucleotide sequence ID" value="NZ_BAABDK010000016.1"/>
</dbReference>
<keyword evidence="2" id="KW-0812">Transmembrane</keyword>
<dbReference type="PANTHER" id="PTHR30373:SF2">
    <property type="entry name" value="UPF0603 PROTEIN YGCG"/>
    <property type="match status" value="1"/>
</dbReference>
<reference evidence="6" key="1">
    <citation type="journal article" date="2019" name="Int. J. Syst. Evol. Microbiol.">
        <title>The Global Catalogue of Microorganisms (GCM) 10K type strain sequencing project: providing services to taxonomists for standard genome sequencing and annotation.</title>
        <authorList>
            <consortium name="The Broad Institute Genomics Platform"/>
            <consortium name="The Broad Institute Genome Sequencing Center for Infectious Disease"/>
            <person name="Wu L."/>
            <person name="Ma J."/>
        </authorList>
    </citation>
    <scope>NUCLEOTIDE SEQUENCE [LARGE SCALE GENOMIC DNA]</scope>
    <source>
        <strain evidence="6">JCM 17225</strain>
    </source>
</reference>
<dbReference type="Proteomes" id="UP001501469">
    <property type="component" value="Unassembled WGS sequence"/>
</dbReference>
<feature type="transmembrane region" description="Helical" evidence="2">
    <location>
        <begin position="237"/>
        <end position="258"/>
    </location>
</feature>
<keyword evidence="6" id="KW-1185">Reference proteome</keyword>
<evidence type="ECO:0000313" key="6">
    <source>
        <dbReference type="Proteomes" id="UP001501469"/>
    </source>
</evidence>
<dbReference type="EMBL" id="BAABDK010000016">
    <property type="protein sequence ID" value="GAA4035294.1"/>
    <property type="molecule type" value="Genomic_DNA"/>
</dbReference>
<feature type="chain" id="PRO_5046813003" description="TPM domain-containing protein" evidence="3">
    <location>
        <begin position="22"/>
        <end position="490"/>
    </location>
</feature>
<sequence length="490" mass="53481">MSRFYRSVWGCLLLFMMGCSAEVNDPLEAIPDPKTLGESYVSDPDSVLRPATVQLLNAQLRALDQSGRVHIDVAVAKSIGDAVPKTMATALFDRWKIGEKAKDNGLLLLLVLDQRRVEFETGYGLEADLPDIICFRIQQRVMLPLLKANRYDEAVTSGVSALRARLAGSDSAAKLDSLLNAAASIQATEGSAVAPAKAALTAHDRWIGMGSFFAMSSFMLFLLAIGLSPTDHRSFKFLLLGLLPVCLVGTGNLLNPSIADNTSLYSIIALSYLLPLGYLHWTVLQLNQHYDALPATTSRQEQYAYLDQRHSSLETFFRALFFPVGMLFYWLWNKRRMHQLRAAPYACPICSGAMHRLGEKQDDAFLEPGKVAEEKAKSIDYDVFQCLQCSHTLTIDFKNLGSEVKRCPQCKYQTLKAQAPTVELAPTTSSTGWGWEYSCCGHCQHETPKKKYIIDSKSTSSSSSSSSSGSSSSSSSSGGSSGGGGSGSSW</sequence>
<evidence type="ECO:0000256" key="3">
    <source>
        <dbReference type="SAM" id="SignalP"/>
    </source>
</evidence>
<feature type="compositionally biased region" description="Gly residues" evidence="1">
    <location>
        <begin position="479"/>
        <end position="490"/>
    </location>
</feature>
<comment type="caution">
    <text evidence="5">The sequence shown here is derived from an EMBL/GenBank/DDBJ whole genome shotgun (WGS) entry which is preliminary data.</text>
</comment>